<dbReference type="PANTHER" id="PTHR33507:SF4">
    <property type="entry name" value="NODULATION COMPETITIVENESS PROTEIN NFED"/>
    <property type="match status" value="1"/>
</dbReference>
<keyword evidence="4 6" id="KW-0472">Membrane</keyword>
<dbReference type="AlphaFoldDB" id="A0A2Z4RQ96"/>
<feature type="transmembrane region" description="Helical" evidence="6">
    <location>
        <begin position="108"/>
        <end position="125"/>
    </location>
</feature>
<dbReference type="InterPro" id="IPR012340">
    <property type="entry name" value="NA-bd_OB-fold"/>
</dbReference>
<dbReference type="GO" id="GO:0006508">
    <property type="term" value="P:proteolysis"/>
    <property type="evidence" value="ECO:0007669"/>
    <property type="project" value="UniProtKB-KW"/>
</dbReference>
<keyword evidence="9" id="KW-0378">Hydrolase</keyword>
<evidence type="ECO:0000259" key="8">
    <source>
        <dbReference type="Pfam" id="PF24961"/>
    </source>
</evidence>
<evidence type="ECO:0000256" key="6">
    <source>
        <dbReference type="SAM" id="Phobius"/>
    </source>
</evidence>
<dbReference type="InterPro" id="IPR002810">
    <property type="entry name" value="NfeD-like_C"/>
</dbReference>
<evidence type="ECO:0000259" key="7">
    <source>
        <dbReference type="Pfam" id="PF01957"/>
    </source>
</evidence>
<feature type="transmembrane region" description="Helical" evidence="6">
    <location>
        <begin position="85"/>
        <end position="103"/>
    </location>
</feature>
<evidence type="ECO:0000313" key="10">
    <source>
        <dbReference type="Proteomes" id="UP000250299"/>
    </source>
</evidence>
<sequence length="230" mass="23875">MVDAFLRTQSLGLQGRSGGKSAHRAGRHPVKIHTTGASTKLYTEPPAALLEGHVNTRCCAIAWLLLLSASALAADSAAAPPPDPIGMWLITFGIAFLIAEAALPNYGVFGLGGIVMFVIGALILTNAQLPVPLMIGLGLLSALLLIALLIRALKTRPRHAVSGDAGLLGSVAPVLALQAGDACHGWVHLQGERWQVSSAKPLQIGQRVRVVARKGLMLEVAATDAVSVGE</sequence>
<feature type="transmembrane region" description="Helical" evidence="6">
    <location>
        <begin position="60"/>
        <end position="79"/>
    </location>
</feature>
<evidence type="ECO:0000256" key="3">
    <source>
        <dbReference type="ARBA" id="ARBA00022989"/>
    </source>
</evidence>
<dbReference type="InterPro" id="IPR056739">
    <property type="entry name" value="NfeD_membrane"/>
</dbReference>
<keyword evidence="3 6" id="KW-1133">Transmembrane helix</keyword>
<organism evidence="9 10">
    <name type="scientific">Pseudomonas putida</name>
    <name type="common">Arthrobacter siderocapsulatus</name>
    <dbReference type="NCBI Taxonomy" id="303"/>
    <lineage>
        <taxon>Bacteria</taxon>
        <taxon>Pseudomonadati</taxon>
        <taxon>Pseudomonadota</taxon>
        <taxon>Gammaproteobacteria</taxon>
        <taxon>Pseudomonadales</taxon>
        <taxon>Pseudomonadaceae</taxon>
        <taxon>Pseudomonas</taxon>
    </lineage>
</organism>
<dbReference type="GO" id="GO:0008233">
    <property type="term" value="F:peptidase activity"/>
    <property type="evidence" value="ECO:0007669"/>
    <property type="project" value="UniProtKB-KW"/>
</dbReference>
<dbReference type="GO" id="GO:0016020">
    <property type="term" value="C:membrane"/>
    <property type="evidence" value="ECO:0007669"/>
    <property type="project" value="UniProtKB-SubCell"/>
</dbReference>
<dbReference type="InterPro" id="IPR052165">
    <property type="entry name" value="Membrane_assoc_protease"/>
</dbReference>
<evidence type="ECO:0000256" key="1">
    <source>
        <dbReference type="ARBA" id="ARBA00004141"/>
    </source>
</evidence>
<evidence type="ECO:0000256" key="2">
    <source>
        <dbReference type="ARBA" id="ARBA00022692"/>
    </source>
</evidence>
<dbReference type="Pfam" id="PF01957">
    <property type="entry name" value="NfeD"/>
    <property type="match status" value="1"/>
</dbReference>
<dbReference type="PANTHER" id="PTHR33507">
    <property type="entry name" value="INNER MEMBRANE PROTEIN YBBJ"/>
    <property type="match status" value="1"/>
</dbReference>
<evidence type="ECO:0000256" key="5">
    <source>
        <dbReference type="SAM" id="MobiDB-lite"/>
    </source>
</evidence>
<dbReference type="SUPFAM" id="SSF141322">
    <property type="entry name" value="NfeD domain-like"/>
    <property type="match status" value="1"/>
</dbReference>
<keyword evidence="9" id="KW-0645">Protease</keyword>
<evidence type="ECO:0000313" key="9">
    <source>
        <dbReference type="EMBL" id="AWY42154.1"/>
    </source>
</evidence>
<dbReference type="EMBL" id="CP029693">
    <property type="protein sequence ID" value="AWY42154.1"/>
    <property type="molecule type" value="Genomic_DNA"/>
</dbReference>
<feature type="domain" description="NfeD-like C-terminal" evidence="7">
    <location>
        <begin position="166"/>
        <end position="220"/>
    </location>
</feature>
<proteinExistence type="predicted"/>
<protein>
    <submittedName>
        <fullName evidence="9">Serine protease</fullName>
    </submittedName>
</protein>
<accession>A0A2Z4RQ96</accession>
<dbReference type="OrthoDB" id="5289056at2"/>
<name>A0A2Z4RQ96_PSEPU</name>
<keyword evidence="2 6" id="KW-0812">Transmembrane</keyword>
<reference evidence="9 10" key="1">
    <citation type="submission" date="2018-05" db="EMBL/GenBank/DDBJ databases">
        <title>Whole genome sequence of Pseudomonas putida JBC17.</title>
        <authorList>
            <person name="Lee Y.H."/>
            <person name="David K."/>
        </authorList>
    </citation>
    <scope>NUCLEOTIDE SEQUENCE [LARGE SCALE GENOMIC DNA]</scope>
    <source>
        <strain evidence="9 10">JBC17</strain>
    </source>
</reference>
<dbReference type="Proteomes" id="UP000250299">
    <property type="component" value="Chromosome"/>
</dbReference>
<comment type="subcellular location">
    <subcellularLocation>
        <location evidence="1">Membrane</location>
        <topology evidence="1">Multi-pass membrane protein</topology>
    </subcellularLocation>
</comment>
<feature type="region of interest" description="Disordered" evidence="5">
    <location>
        <begin position="7"/>
        <end position="26"/>
    </location>
</feature>
<dbReference type="Pfam" id="PF24961">
    <property type="entry name" value="NfeD_membrane"/>
    <property type="match status" value="1"/>
</dbReference>
<dbReference type="Gene3D" id="2.40.50.140">
    <property type="entry name" value="Nucleic acid-binding proteins"/>
    <property type="match status" value="1"/>
</dbReference>
<feature type="transmembrane region" description="Helical" evidence="6">
    <location>
        <begin position="131"/>
        <end position="150"/>
    </location>
</feature>
<evidence type="ECO:0000256" key="4">
    <source>
        <dbReference type="ARBA" id="ARBA00023136"/>
    </source>
</evidence>
<feature type="domain" description="NfeD integral membrane" evidence="8">
    <location>
        <begin position="76"/>
        <end position="151"/>
    </location>
</feature>
<gene>
    <name evidence="9" type="ORF">DKY63_20505</name>
</gene>